<sequence length="157" mass="17464">MADISKVLLEGKTTPFRIDLQGIQTSIKGIVMNNINYGIVAGMDWFTQVNLSVCWKTKVMTIKHNGVNFNILKEPNTLILRDTPELVAPLNEYTHNYPPNKRSNMALIYASVATNIPSLPANISHKTQAVSNELPHDVSNDMDQSDGNFKLRALSPN</sequence>
<proteinExistence type="predicted"/>
<organism evidence="1 2">
    <name type="scientific">Entomophthora muscae</name>
    <dbReference type="NCBI Taxonomy" id="34485"/>
    <lineage>
        <taxon>Eukaryota</taxon>
        <taxon>Fungi</taxon>
        <taxon>Fungi incertae sedis</taxon>
        <taxon>Zoopagomycota</taxon>
        <taxon>Entomophthoromycotina</taxon>
        <taxon>Entomophthoromycetes</taxon>
        <taxon>Entomophthorales</taxon>
        <taxon>Entomophthoraceae</taxon>
        <taxon>Entomophthora</taxon>
    </lineage>
</organism>
<name>A0ACC2UGT3_9FUNG</name>
<dbReference type="Proteomes" id="UP001165960">
    <property type="component" value="Unassembled WGS sequence"/>
</dbReference>
<reference evidence="1" key="1">
    <citation type="submission" date="2022-04" db="EMBL/GenBank/DDBJ databases">
        <title>Genome of the entomopathogenic fungus Entomophthora muscae.</title>
        <authorList>
            <person name="Elya C."/>
            <person name="Lovett B.R."/>
            <person name="Lee E."/>
            <person name="Macias A.M."/>
            <person name="Hajek A.E."/>
            <person name="De Bivort B.L."/>
            <person name="Kasson M.T."/>
            <person name="De Fine Licht H.H."/>
            <person name="Stajich J.E."/>
        </authorList>
    </citation>
    <scope>NUCLEOTIDE SEQUENCE</scope>
    <source>
        <strain evidence="1">Berkeley</strain>
    </source>
</reference>
<accession>A0ACC2UGT3</accession>
<comment type="caution">
    <text evidence="1">The sequence shown here is derived from an EMBL/GenBank/DDBJ whole genome shotgun (WGS) entry which is preliminary data.</text>
</comment>
<keyword evidence="2" id="KW-1185">Reference proteome</keyword>
<protein>
    <submittedName>
        <fullName evidence="1">Uncharacterized protein</fullName>
    </submittedName>
</protein>
<dbReference type="EMBL" id="QTSX02000739">
    <property type="protein sequence ID" value="KAJ9085941.1"/>
    <property type="molecule type" value="Genomic_DNA"/>
</dbReference>
<evidence type="ECO:0000313" key="2">
    <source>
        <dbReference type="Proteomes" id="UP001165960"/>
    </source>
</evidence>
<evidence type="ECO:0000313" key="1">
    <source>
        <dbReference type="EMBL" id="KAJ9085941.1"/>
    </source>
</evidence>
<gene>
    <name evidence="1" type="ORF">DSO57_1009267</name>
</gene>